<dbReference type="AlphaFoldDB" id="A0A2S6IB52"/>
<sequence length="395" mass="45451">MPRNQVLIGLAFLPAFILAQSEYRSGYLITEGGERRAVEIFDQDWAANPDHFRYRTSGGEPRRGDLSNVVEFGLEGRELRYLRAEVDIESSPRQLNSLSESPLPQYTHDEVFLEVLVDGAADLFYYQTGQLVQFFYRLGDGPIKPLINRTYLSDERMVVQDLYRDVLQRWVNCGATDRQIAQLAYRRKDMLAYFEGYHRCTGEAFTKYERIKADRRFRVALRPGVDYHSTSIGVNIPGGGTKTVEYGSTVAPRLGVEAELSFRFLHGEWALVTEAYYQSYRLEWPEEPAAEAVDMEMKYLSVPWGVRRYFELSTATAAYLNLFGQFQFPFGAYVQRPLYRRPIYISLAGGGAAGLRFGDHVLAEVRYLLPQDLVRRQRDLDHRLQTMALVVGYQF</sequence>
<proteinExistence type="predicted"/>
<name>A0A2S6IB52_9BACT</name>
<dbReference type="Proteomes" id="UP000237662">
    <property type="component" value="Unassembled WGS sequence"/>
</dbReference>
<accession>A0A2S6IB52</accession>
<dbReference type="OrthoDB" id="921445at2"/>
<dbReference type="EMBL" id="PTJC01000005">
    <property type="protein sequence ID" value="PPK88696.1"/>
    <property type="molecule type" value="Genomic_DNA"/>
</dbReference>
<evidence type="ECO:0008006" key="3">
    <source>
        <dbReference type="Google" id="ProtNLM"/>
    </source>
</evidence>
<gene>
    <name evidence="1" type="ORF">CLV84_1666</name>
</gene>
<organism evidence="1 2">
    <name type="scientific">Neolewinella xylanilytica</name>
    <dbReference type="NCBI Taxonomy" id="1514080"/>
    <lineage>
        <taxon>Bacteria</taxon>
        <taxon>Pseudomonadati</taxon>
        <taxon>Bacteroidota</taxon>
        <taxon>Saprospiria</taxon>
        <taxon>Saprospirales</taxon>
        <taxon>Lewinellaceae</taxon>
        <taxon>Neolewinella</taxon>
    </lineage>
</organism>
<evidence type="ECO:0000313" key="2">
    <source>
        <dbReference type="Proteomes" id="UP000237662"/>
    </source>
</evidence>
<reference evidence="1 2" key="1">
    <citation type="submission" date="2018-02" db="EMBL/GenBank/DDBJ databases">
        <title>Genomic Encyclopedia of Archaeal and Bacterial Type Strains, Phase II (KMG-II): from individual species to whole genera.</title>
        <authorList>
            <person name="Goeker M."/>
        </authorList>
    </citation>
    <scope>NUCLEOTIDE SEQUENCE [LARGE SCALE GENOMIC DNA]</scope>
    <source>
        <strain evidence="1 2">DSM 29526</strain>
    </source>
</reference>
<protein>
    <recommendedName>
        <fullName evidence="3">Outer membrane protein with beta-barrel domain</fullName>
    </recommendedName>
</protein>
<dbReference type="RefSeq" id="WP_104419230.1">
    <property type="nucleotide sequence ID" value="NZ_PTJC01000005.1"/>
</dbReference>
<comment type="caution">
    <text evidence="1">The sequence shown here is derived from an EMBL/GenBank/DDBJ whole genome shotgun (WGS) entry which is preliminary data.</text>
</comment>
<evidence type="ECO:0000313" key="1">
    <source>
        <dbReference type="EMBL" id="PPK88696.1"/>
    </source>
</evidence>
<keyword evidence="2" id="KW-1185">Reference proteome</keyword>